<protein>
    <submittedName>
        <fullName evidence="1">Uncharacterized protein</fullName>
    </submittedName>
</protein>
<proteinExistence type="predicted"/>
<keyword evidence="2" id="KW-1185">Reference proteome</keyword>
<dbReference type="AlphaFoldDB" id="A0A151JB77"/>
<reference evidence="1 2" key="1">
    <citation type="submission" date="2015-09" db="EMBL/GenBank/DDBJ databases">
        <title>Trachymyrmex cornetzi WGS genome.</title>
        <authorList>
            <person name="Nygaard S."/>
            <person name="Hu H."/>
            <person name="Boomsma J."/>
            <person name="Zhang G."/>
        </authorList>
    </citation>
    <scope>NUCLEOTIDE SEQUENCE [LARGE SCALE GENOMIC DNA]</scope>
    <source>
        <strain evidence="1">Tcor2-1</strain>
        <tissue evidence="1">Whole body</tissue>
    </source>
</reference>
<accession>A0A151JB77</accession>
<gene>
    <name evidence="1" type="ORF">ALC57_05314</name>
</gene>
<dbReference type="Proteomes" id="UP000078492">
    <property type="component" value="Unassembled WGS sequence"/>
</dbReference>
<dbReference type="EMBL" id="KQ979195">
    <property type="protein sequence ID" value="KYN22278.1"/>
    <property type="molecule type" value="Genomic_DNA"/>
</dbReference>
<evidence type="ECO:0000313" key="1">
    <source>
        <dbReference type="EMBL" id="KYN22278.1"/>
    </source>
</evidence>
<evidence type="ECO:0000313" key="2">
    <source>
        <dbReference type="Proteomes" id="UP000078492"/>
    </source>
</evidence>
<sequence>MHATSNLMLRDINQRLQKLENGCTGHALNSVGNNDDLIAQFLPVGTVEGIKQFNSLLKNTEEAVTNLISKDQFIFWAHEITNIWHEEDIERWYISSKRGKSALGKLYYYYTNKLRKIKAAVTEFNREETEHIEKQIEEEADVYISELNNTSLDDKKKILSLWEKTFVYRTKANGKNIAEYFDGYPQLRPPLGIQLIELDFKLLNIAQINTLEKKWPVLHPNIIRLAKKQPIASNLLKDFKKVADVQAWLVLPIFIQTG</sequence>
<organism evidence="1 2">
    <name type="scientific">Trachymyrmex cornetzi</name>
    <dbReference type="NCBI Taxonomy" id="471704"/>
    <lineage>
        <taxon>Eukaryota</taxon>
        <taxon>Metazoa</taxon>
        <taxon>Ecdysozoa</taxon>
        <taxon>Arthropoda</taxon>
        <taxon>Hexapoda</taxon>
        <taxon>Insecta</taxon>
        <taxon>Pterygota</taxon>
        <taxon>Neoptera</taxon>
        <taxon>Endopterygota</taxon>
        <taxon>Hymenoptera</taxon>
        <taxon>Apocrita</taxon>
        <taxon>Aculeata</taxon>
        <taxon>Formicoidea</taxon>
        <taxon>Formicidae</taxon>
        <taxon>Myrmicinae</taxon>
        <taxon>Trachymyrmex</taxon>
    </lineage>
</organism>
<name>A0A151JB77_9HYME</name>